<dbReference type="Proteomes" id="UP000019471">
    <property type="component" value="Unassembled WGS sequence"/>
</dbReference>
<dbReference type="EMBL" id="AMGX01000004">
    <property type="protein sequence ID" value="EXJ73339.1"/>
    <property type="molecule type" value="Genomic_DNA"/>
</dbReference>
<comment type="caution">
    <text evidence="1">The sequence shown here is derived from an EMBL/GenBank/DDBJ whole genome shotgun (WGS) entry which is preliminary data.</text>
</comment>
<evidence type="ECO:0000313" key="2">
    <source>
        <dbReference type="Proteomes" id="UP000019471"/>
    </source>
</evidence>
<sequence>MTAAANWFCGDNLAIQLKDAYVAEKAITAHRVAALILSRILRQIIHRRFQGNLEVALHLVFHEVDGTFFRGDEYFEKRHCHPEFMPFWETDAVQIILKEWQWIFRLPCENHGYLVLVALPNIVRATLTEVPEDEQEAANQCVAELSEAFTPENDPPNEETHLFSPDEDEILAADQIWLPGFPRPVTAVMESLFARWLGMWTVTSGRYFCFAIRGLLVGVDPDGRIAVLKRTYRLPLQSTESSNDPASQAVDGEKMRPHRAVLLRRPEITPGVMDW</sequence>
<organism evidence="1 2">
    <name type="scientific">Cladophialophora psammophila CBS 110553</name>
    <dbReference type="NCBI Taxonomy" id="1182543"/>
    <lineage>
        <taxon>Eukaryota</taxon>
        <taxon>Fungi</taxon>
        <taxon>Dikarya</taxon>
        <taxon>Ascomycota</taxon>
        <taxon>Pezizomycotina</taxon>
        <taxon>Eurotiomycetes</taxon>
        <taxon>Chaetothyriomycetidae</taxon>
        <taxon>Chaetothyriales</taxon>
        <taxon>Herpotrichiellaceae</taxon>
        <taxon>Cladophialophora</taxon>
    </lineage>
</organism>
<dbReference type="HOGENOM" id="CLU_1011971_0_0_1"/>
<gene>
    <name evidence="1" type="ORF">A1O5_03099</name>
</gene>
<dbReference type="RefSeq" id="XP_007741902.1">
    <property type="nucleotide sequence ID" value="XM_007743712.1"/>
</dbReference>
<dbReference type="GeneID" id="19187829"/>
<reference evidence="1 2" key="1">
    <citation type="submission" date="2013-03" db="EMBL/GenBank/DDBJ databases">
        <title>The Genome Sequence of Cladophialophora psammophila CBS 110553.</title>
        <authorList>
            <consortium name="The Broad Institute Genomics Platform"/>
            <person name="Cuomo C."/>
            <person name="de Hoog S."/>
            <person name="Gorbushina A."/>
            <person name="Walker B."/>
            <person name="Young S.K."/>
            <person name="Zeng Q."/>
            <person name="Gargeya S."/>
            <person name="Fitzgerald M."/>
            <person name="Haas B."/>
            <person name="Abouelleil A."/>
            <person name="Allen A.W."/>
            <person name="Alvarado L."/>
            <person name="Arachchi H.M."/>
            <person name="Berlin A.M."/>
            <person name="Chapman S.B."/>
            <person name="Gainer-Dewar J."/>
            <person name="Goldberg J."/>
            <person name="Griggs A."/>
            <person name="Gujja S."/>
            <person name="Hansen M."/>
            <person name="Howarth C."/>
            <person name="Imamovic A."/>
            <person name="Ireland A."/>
            <person name="Larimer J."/>
            <person name="McCowan C."/>
            <person name="Murphy C."/>
            <person name="Pearson M."/>
            <person name="Poon T.W."/>
            <person name="Priest M."/>
            <person name="Roberts A."/>
            <person name="Saif S."/>
            <person name="Shea T."/>
            <person name="Sisk P."/>
            <person name="Sykes S."/>
            <person name="Wortman J."/>
            <person name="Nusbaum C."/>
            <person name="Birren B."/>
        </authorList>
    </citation>
    <scope>NUCLEOTIDE SEQUENCE [LARGE SCALE GENOMIC DNA]</scope>
    <source>
        <strain evidence="1 2">CBS 110553</strain>
    </source>
</reference>
<dbReference type="OrthoDB" id="4134354at2759"/>
<keyword evidence="2" id="KW-1185">Reference proteome</keyword>
<accession>W9XSU3</accession>
<name>W9XSU3_9EURO</name>
<proteinExistence type="predicted"/>
<protein>
    <submittedName>
        <fullName evidence="1">Uncharacterized protein</fullName>
    </submittedName>
</protein>
<dbReference type="AlphaFoldDB" id="W9XSU3"/>
<evidence type="ECO:0000313" key="1">
    <source>
        <dbReference type="EMBL" id="EXJ73339.1"/>
    </source>
</evidence>